<gene>
    <name evidence="1" type="ORF">KME32_26025</name>
</gene>
<reference evidence="1" key="1">
    <citation type="submission" date="2021-05" db="EMBL/GenBank/DDBJ databases">
        <authorList>
            <person name="Pietrasiak N."/>
            <person name="Ward R."/>
            <person name="Stajich J.E."/>
            <person name="Kurbessoian T."/>
        </authorList>
    </citation>
    <scope>NUCLEOTIDE SEQUENCE</scope>
    <source>
        <strain evidence="1">JT2-VF2</strain>
    </source>
</reference>
<name>A0A951UIE5_9NOST</name>
<evidence type="ECO:0000313" key="2">
    <source>
        <dbReference type="Proteomes" id="UP000715781"/>
    </source>
</evidence>
<dbReference type="AlphaFoldDB" id="A0A951UIE5"/>
<proteinExistence type="predicted"/>
<comment type="caution">
    <text evidence="1">The sequence shown here is derived from an EMBL/GenBank/DDBJ whole genome shotgun (WGS) entry which is preliminary data.</text>
</comment>
<dbReference type="EMBL" id="JAHHHN010000023">
    <property type="protein sequence ID" value="MBW4564528.1"/>
    <property type="molecule type" value="Genomic_DNA"/>
</dbReference>
<sequence length="60" mass="7065">MEPTILIPKGWTYPRFTFGQRTERGQIIGMKYYAQDIYLANEYGEGLLKNKYPNDDCSLR</sequence>
<evidence type="ECO:0000313" key="1">
    <source>
        <dbReference type="EMBL" id="MBW4564528.1"/>
    </source>
</evidence>
<protein>
    <submittedName>
        <fullName evidence="1">Uncharacterized protein</fullName>
    </submittedName>
</protein>
<reference evidence="1" key="2">
    <citation type="journal article" date="2022" name="Microbiol. Resour. Announc.">
        <title>Metagenome Sequencing to Explore Phylogenomics of Terrestrial Cyanobacteria.</title>
        <authorList>
            <person name="Ward R.D."/>
            <person name="Stajich J.E."/>
            <person name="Johansen J.R."/>
            <person name="Huntemann M."/>
            <person name="Clum A."/>
            <person name="Foster B."/>
            <person name="Foster B."/>
            <person name="Roux S."/>
            <person name="Palaniappan K."/>
            <person name="Varghese N."/>
            <person name="Mukherjee S."/>
            <person name="Reddy T.B.K."/>
            <person name="Daum C."/>
            <person name="Copeland A."/>
            <person name="Chen I.A."/>
            <person name="Ivanova N.N."/>
            <person name="Kyrpides N.C."/>
            <person name="Shapiro N."/>
            <person name="Eloe-Fadrosh E.A."/>
            <person name="Pietrasiak N."/>
        </authorList>
    </citation>
    <scope>NUCLEOTIDE SEQUENCE</scope>
    <source>
        <strain evidence="1">JT2-VF2</strain>
    </source>
</reference>
<dbReference type="Proteomes" id="UP000715781">
    <property type="component" value="Unassembled WGS sequence"/>
</dbReference>
<accession>A0A951UIE5</accession>
<organism evidence="1 2">
    <name type="scientific">Mojavia pulchra JT2-VF2</name>
    <dbReference type="NCBI Taxonomy" id="287848"/>
    <lineage>
        <taxon>Bacteria</taxon>
        <taxon>Bacillati</taxon>
        <taxon>Cyanobacteriota</taxon>
        <taxon>Cyanophyceae</taxon>
        <taxon>Nostocales</taxon>
        <taxon>Nostocaceae</taxon>
    </lineage>
</organism>